<evidence type="ECO:0000313" key="3">
    <source>
        <dbReference type="Proteomes" id="UP000262939"/>
    </source>
</evidence>
<gene>
    <name evidence="2" type="ORF">D0466_05070</name>
</gene>
<feature type="region of interest" description="Disordered" evidence="1">
    <location>
        <begin position="41"/>
        <end position="109"/>
    </location>
</feature>
<feature type="compositionally biased region" description="Low complexity" evidence="1">
    <location>
        <begin position="54"/>
        <end position="64"/>
    </location>
</feature>
<feature type="compositionally biased region" description="Basic and acidic residues" evidence="1">
    <location>
        <begin position="90"/>
        <end position="109"/>
    </location>
</feature>
<name>A0A372LG42_9BACI</name>
<sequence>MAKSKNSLLGLAALGAAVYLFRNKASRDKVMNQVQSMVTPEMRDKIMNQVRSFTGNNTNTSTNSEKPSDQLSPEPNSQALTTAETINSQTEEKLGSQDKKEITEVKVSN</sequence>
<proteinExistence type="predicted"/>
<reference evidence="2 3" key="1">
    <citation type="submission" date="2018-08" db="EMBL/GenBank/DDBJ databases">
        <title>Bacillus chawlae sp. nov., Bacillus glennii sp. nov., and Bacillus saganii sp. nov. Isolated from the Vehicle Assembly Building at Kennedy Space Center where the Viking Spacecraft were Assembled.</title>
        <authorList>
            <person name="Seuylemezian A."/>
            <person name="Vaishampayan P."/>
        </authorList>
    </citation>
    <scope>NUCLEOTIDE SEQUENCE [LARGE SCALE GENOMIC DNA]</scope>
    <source>
        <strain evidence="2 3">V44-8</strain>
    </source>
</reference>
<dbReference type="AlphaFoldDB" id="A0A372LG42"/>
<dbReference type="OrthoDB" id="2884040at2"/>
<dbReference type="Proteomes" id="UP000262939">
    <property type="component" value="Unassembled WGS sequence"/>
</dbReference>
<accession>A0A372LG42</accession>
<dbReference type="RefSeq" id="WP_117321450.1">
    <property type="nucleotide sequence ID" value="NZ_QVTD01000003.1"/>
</dbReference>
<organism evidence="2 3">
    <name type="scientific">Peribacillus glennii</name>
    <dbReference type="NCBI Taxonomy" id="2303991"/>
    <lineage>
        <taxon>Bacteria</taxon>
        <taxon>Bacillati</taxon>
        <taxon>Bacillota</taxon>
        <taxon>Bacilli</taxon>
        <taxon>Bacillales</taxon>
        <taxon>Bacillaceae</taxon>
        <taxon>Peribacillus</taxon>
    </lineage>
</organism>
<comment type="caution">
    <text evidence="2">The sequence shown here is derived from an EMBL/GenBank/DDBJ whole genome shotgun (WGS) entry which is preliminary data.</text>
</comment>
<feature type="compositionally biased region" description="Polar residues" evidence="1">
    <location>
        <begin position="69"/>
        <end position="89"/>
    </location>
</feature>
<dbReference type="EMBL" id="QVTD01000003">
    <property type="protein sequence ID" value="RFU65275.1"/>
    <property type="molecule type" value="Genomic_DNA"/>
</dbReference>
<protein>
    <submittedName>
        <fullName evidence="2">Uncharacterized protein</fullName>
    </submittedName>
</protein>
<evidence type="ECO:0000256" key="1">
    <source>
        <dbReference type="SAM" id="MobiDB-lite"/>
    </source>
</evidence>
<keyword evidence="3" id="KW-1185">Reference proteome</keyword>
<evidence type="ECO:0000313" key="2">
    <source>
        <dbReference type="EMBL" id="RFU65275.1"/>
    </source>
</evidence>